<dbReference type="Pfam" id="PF09957">
    <property type="entry name" value="VapB_antitoxin"/>
    <property type="match status" value="1"/>
</dbReference>
<comment type="caution">
    <text evidence="1">The sequence shown here is derived from an EMBL/GenBank/DDBJ whole genome shotgun (WGS) entry which is preliminary data.</text>
</comment>
<protein>
    <submittedName>
        <fullName evidence="1">Type II toxin-antitoxin system VapB family antitoxin</fullName>
    </submittedName>
</protein>
<dbReference type="EMBL" id="JBHTBH010000010">
    <property type="protein sequence ID" value="MFC7330087.1"/>
    <property type="molecule type" value="Genomic_DNA"/>
</dbReference>
<dbReference type="Proteomes" id="UP001596540">
    <property type="component" value="Unassembled WGS sequence"/>
</dbReference>
<proteinExistence type="predicted"/>
<dbReference type="InterPro" id="IPR019239">
    <property type="entry name" value="VapB_antitoxin"/>
</dbReference>
<reference evidence="2" key="1">
    <citation type="journal article" date="2019" name="Int. J. Syst. Evol. Microbiol.">
        <title>The Global Catalogue of Microorganisms (GCM) 10K type strain sequencing project: providing services to taxonomists for standard genome sequencing and annotation.</title>
        <authorList>
            <consortium name="The Broad Institute Genomics Platform"/>
            <consortium name="The Broad Institute Genome Sequencing Center for Infectious Disease"/>
            <person name="Wu L."/>
            <person name="Ma J."/>
        </authorList>
    </citation>
    <scope>NUCLEOTIDE SEQUENCE [LARGE SCALE GENOMIC DNA]</scope>
    <source>
        <strain evidence="2">CGMCC 4.7382</strain>
    </source>
</reference>
<accession>A0ABW2KJJ4</accession>
<gene>
    <name evidence="1" type="ORF">ACFQRF_20360</name>
</gene>
<dbReference type="RefSeq" id="WP_379872731.1">
    <property type="nucleotide sequence ID" value="NZ_JBHTBH010000010.1"/>
</dbReference>
<evidence type="ECO:0000313" key="1">
    <source>
        <dbReference type="EMBL" id="MFC7330087.1"/>
    </source>
</evidence>
<keyword evidence="2" id="KW-1185">Reference proteome</keyword>
<organism evidence="1 2">
    <name type="scientific">Marinactinospora rubrisoli</name>
    <dbReference type="NCBI Taxonomy" id="2715399"/>
    <lineage>
        <taxon>Bacteria</taxon>
        <taxon>Bacillati</taxon>
        <taxon>Actinomycetota</taxon>
        <taxon>Actinomycetes</taxon>
        <taxon>Streptosporangiales</taxon>
        <taxon>Nocardiopsidaceae</taxon>
        <taxon>Marinactinospora</taxon>
    </lineage>
</organism>
<sequence>MAKILIDVDEEALAKASEALGTSTEKDTVNTALREAVLRLERAKALVEMQELAARGGMDLDYLQDKRKYRR</sequence>
<name>A0ABW2KJJ4_9ACTN</name>
<evidence type="ECO:0000313" key="2">
    <source>
        <dbReference type="Proteomes" id="UP001596540"/>
    </source>
</evidence>